<comment type="caution">
    <text evidence="1">The sequence shown here is derived from an EMBL/GenBank/DDBJ whole genome shotgun (WGS) entry which is preliminary data.</text>
</comment>
<sequence length="168" mass="18829">MAACLVGRGFILVEGRGLKSIPWKMGVMLRRVLPICGIVYFFYPSLQARSRQSVKRYKNLLADIFPQSQRSVGVTFCNSCASVQYLLGRQSSGAIARDNNGLLPIHLASIKGHVDVVRGLLQYWPDSRELLNCHGQNILHVAAKSRGHNMVSYILQTPEVEKFYKHEG</sequence>
<name>A0ACC0HFA5_9ERIC</name>
<evidence type="ECO:0000313" key="1">
    <source>
        <dbReference type="EMBL" id="KAI8012348.1"/>
    </source>
</evidence>
<keyword evidence="2" id="KW-1185">Reference proteome</keyword>
<reference evidence="1 2" key="1">
    <citation type="journal article" date="2022" name="Plant J.">
        <title>Chromosome-level genome of Camellia lanceoleosa provides a valuable resource for understanding genome evolution and self-incompatibility.</title>
        <authorList>
            <person name="Gong W."/>
            <person name="Xiao S."/>
            <person name="Wang L."/>
            <person name="Liao Z."/>
            <person name="Chang Y."/>
            <person name="Mo W."/>
            <person name="Hu G."/>
            <person name="Li W."/>
            <person name="Zhao G."/>
            <person name="Zhu H."/>
            <person name="Hu X."/>
            <person name="Ji K."/>
            <person name="Xiang X."/>
            <person name="Song Q."/>
            <person name="Yuan D."/>
            <person name="Jin S."/>
            <person name="Zhang L."/>
        </authorList>
    </citation>
    <scope>NUCLEOTIDE SEQUENCE [LARGE SCALE GENOMIC DNA]</scope>
    <source>
        <strain evidence="1">SQ_2022a</strain>
    </source>
</reference>
<proteinExistence type="predicted"/>
<evidence type="ECO:0000313" key="2">
    <source>
        <dbReference type="Proteomes" id="UP001060215"/>
    </source>
</evidence>
<protein>
    <submittedName>
        <fullName evidence="1">Protein ACCELERATED CELL DEATH 6</fullName>
    </submittedName>
</protein>
<gene>
    <name evidence="1" type="ORF">LOK49_LG06G01888</name>
</gene>
<organism evidence="1 2">
    <name type="scientific">Camellia lanceoleosa</name>
    <dbReference type="NCBI Taxonomy" id="1840588"/>
    <lineage>
        <taxon>Eukaryota</taxon>
        <taxon>Viridiplantae</taxon>
        <taxon>Streptophyta</taxon>
        <taxon>Embryophyta</taxon>
        <taxon>Tracheophyta</taxon>
        <taxon>Spermatophyta</taxon>
        <taxon>Magnoliopsida</taxon>
        <taxon>eudicotyledons</taxon>
        <taxon>Gunneridae</taxon>
        <taxon>Pentapetalae</taxon>
        <taxon>asterids</taxon>
        <taxon>Ericales</taxon>
        <taxon>Theaceae</taxon>
        <taxon>Camellia</taxon>
    </lineage>
</organism>
<dbReference type="EMBL" id="CM045762">
    <property type="protein sequence ID" value="KAI8012348.1"/>
    <property type="molecule type" value="Genomic_DNA"/>
</dbReference>
<dbReference type="Proteomes" id="UP001060215">
    <property type="component" value="Chromosome 5"/>
</dbReference>
<accession>A0ACC0HFA5</accession>